<dbReference type="EMBL" id="CM018048">
    <property type="protein sequence ID" value="KAA8521018.1"/>
    <property type="molecule type" value="Genomic_DNA"/>
</dbReference>
<dbReference type="Proteomes" id="UP000325577">
    <property type="component" value="Linkage Group LG5"/>
</dbReference>
<sequence length="298" mass="33831">MIWSWTLVRQWHSRDSSTKYIAGAGRRMSGYMIRRRWRSATGPTSGNSFLSCRIWGTEAIDPVLVRVTKCGSSTSPYFVFTESFAPRRIGVIRVNIANLPESNVKRAKLSASKKQRVKLPNYADEDGGKNMNSISEFLSHPSGVEAILNTRALQSFQSIDSNVYRCTLPRIRLLNFEVAPVLDLRVTPTTEDCTVEMLSCKFEGSEIVEHQNNHFSAFMRNNITWNTNDSEPFLDVDVKLNITLEIHTRPFTLLPVSAVEGPGNLMMQALVDRLVPLLVQQLLQDYGKWVREQTDYIP</sequence>
<evidence type="ECO:0000313" key="1">
    <source>
        <dbReference type="EMBL" id="KAA8521018.1"/>
    </source>
</evidence>
<proteinExistence type="predicted"/>
<organism evidence="1 2">
    <name type="scientific">Nyssa sinensis</name>
    <dbReference type="NCBI Taxonomy" id="561372"/>
    <lineage>
        <taxon>Eukaryota</taxon>
        <taxon>Viridiplantae</taxon>
        <taxon>Streptophyta</taxon>
        <taxon>Embryophyta</taxon>
        <taxon>Tracheophyta</taxon>
        <taxon>Spermatophyta</taxon>
        <taxon>Magnoliopsida</taxon>
        <taxon>eudicotyledons</taxon>
        <taxon>Gunneridae</taxon>
        <taxon>Pentapetalae</taxon>
        <taxon>asterids</taxon>
        <taxon>Cornales</taxon>
        <taxon>Nyssaceae</taxon>
        <taxon>Nyssa</taxon>
    </lineage>
</organism>
<dbReference type="PANTHER" id="PTHR34131:SF2">
    <property type="entry name" value="FAMILY PROTEIN, PUTATIVE (DUF1997)-RELATED"/>
    <property type="match status" value="1"/>
</dbReference>
<gene>
    <name evidence="1" type="ORF">F0562_011694</name>
</gene>
<dbReference type="OrthoDB" id="1933789at2759"/>
<protein>
    <submittedName>
        <fullName evidence="1">Uncharacterized protein</fullName>
    </submittedName>
</protein>
<evidence type="ECO:0000313" key="2">
    <source>
        <dbReference type="Proteomes" id="UP000325577"/>
    </source>
</evidence>
<dbReference type="PANTHER" id="PTHR34131">
    <property type="entry name" value="(RAP ANNOTATION RELEASE2) GALACTOSE-BINDING LIKE DOMAIN CONTAINING PROTEIN"/>
    <property type="match status" value="1"/>
</dbReference>
<dbReference type="InterPro" id="IPR018971">
    <property type="entry name" value="DUF1997"/>
</dbReference>
<name>A0A5J4ZTL9_9ASTE</name>
<keyword evidence="2" id="KW-1185">Reference proteome</keyword>
<dbReference type="AlphaFoldDB" id="A0A5J4ZTL9"/>
<dbReference type="Pfam" id="PF09366">
    <property type="entry name" value="DUF1997"/>
    <property type="match status" value="1"/>
</dbReference>
<reference evidence="1 2" key="1">
    <citation type="submission" date="2019-09" db="EMBL/GenBank/DDBJ databases">
        <title>A chromosome-level genome assembly of the Chinese tupelo Nyssa sinensis.</title>
        <authorList>
            <person name="Yang X."/>
            <person name="Kang M."/>
            <person name="Yang Y."/>
            <person name="Xiong H."/>
            <person name="Wang M."/>
            <person name="Zhang Z."/>
            <person name="Wang Z."/>
            <person name="Wu H."/>
            <person name="Ma T."/>
            <person name="Liu J."/>
            <person name="Xi Z."/>
        </authorList>
    </citation>
    <scope>NUCLEOTIDE SEQUENCE [LARGE SCALE GENOMIC DNA]</scope>
    <source>
        <strain evidence="1">J267</strain>
        <tissue evidence="1">Leaf</tissue>
    </source>
</reference>
<accession>A0A5J4ZTL9</accession>